<protein>
    <recommendedName>
        <fullName evidence="2">Peptide deformylase</fullName>
        <shortName evidence="2">PDF</shortName>
        <ecNumber evidence="2">3.5.1.88</ecNumber>
    </recommendedName>
    <alternativeName>
        <fullName evidence="2">Polypeptide deformylase</fullName>
    </alternativeName>
</protein>
<dbReference type="PANTHER" id="PTHR10458:SF22">
    <property type="entry name" value="PEPTIDE DEFORMYLASE"/>
    <property type="match status" value="1"/>
</dbReference>
<reference evidence="3 4" key="1">
    <citation type="journal article" date="2015" name="Nature">
        <title>rRNA introns, odd ribosomes, and small enigmatic genomes across a large radiation of phyla.</title>
        <authorList>
            <person name="Brown C.T."/>
            <person name="Hug L.A."/>
            <person name="Thomas B.C."/>
            <person name="Sharon I."/>
            <person name="Castelle C.J."/>
            <person name="Singh A."/>
            <person name="Wilkins M.J."/>
            <person name="Williams K.H."/>
            <person name="Banfield J.F."/>
        </authorList>
    </citation>
    <scope>NUCLEOTIDE SEQUENCE [LARGE SCALE GENOMIC DNA]</scope>
</reference>
<feature type="binding site" evidence="2">
    <location>
        <position position="145"/>
    </location>
    <ligand>
        <name>Fe cation</name>
        <dbReference type="ChEBI" id="CHEBI:24875"/>
    </ligand>
</feature>
<dbReference type="EMBL" id="LBWK01000001">
    <property type="protein sequence ID" value="KKR06147.1"/>
    <property type="molecule type" value="Genomic_DNA"/>
</dbReference>
<evidence type="ECO:0000313" key="4">
    <source>
        <dbReference type="Proteomes" id="UP000034799"/>
    </source>
</evidence>
<sequence length="161" mass="17966">MIKLLKVLTTDDDEKTLRMISNEIPMEEITSDTFHKFLDALKATAVNAELPEGWEPAGLAAIQVGVPKAVFISLDIDTGEFTEYINPKIKVIGDKQSSDLEGCLSLPGVTGYVKRPKKIKVTYLDRYGKSHTQRLSGFNSKIVQHEYDHLIGILFTDKLAK</sequence>
<dbReference type="Pfam" id="PF01327">
    <property type="entry name" value="Pep_deformylase"/>
    <property type="match status" value="1"/>
</dbReference>
<dbReference type="InterPro" id="IPR023635">
    <property type="entry name" value="Peptide_deformylase"/>
</dbReference>
<organism evidence="3 4">
    <name type="scientific">candidate division WS6 bacterium GW2011_GWF2_39_15</name>
    <dbReference type="NCBI Taxonomy" id="1619100"/>
    <lineage>
        <taxon>Bacteria</taxon>
        <taxon>Candidatus Dojkabacteria</taxon>
    </lineage>
</organism>
<comment type="catalytic activity">
    <reaction evidence="2">
        <text>N-terminal N-formyl-L-methionyl-[peptide] + H2O = N-terminal L-methionyl-[peptide] + formate</text>
        <dbReference type="Rhea" id="RHEA:24420"/>
        <dbReference type="Rhea" id="RHEA-COMP:10639"/>
        <dbReference type="Rhea" id="RHEA-COMP:10640"/>
        <dbReference type="ChEBI" id="CHEBI:15377"/>
        <dbReference type="ChEBI" id="CHEBI:15740"/>
        <dbReference type="ChEBI" id="CHEBI:49298"/>
        <dbReference type="ChEBI" id="CHEBI:64731"/>
        <dbReference type="EC" id="3.5.1.88"/>
    </reaction>
</comment>
<evidence type="ECO:0000256" key="2">
    <source>
        <dbReference type="HAMAP-Rule" id="MF_00163"/>
    </source>
</evidence>
<evidence type="ECO:0000313" key="3">
    <source>
        <dbReference type="EMBL" id="KKR06147.1"/>
    </source>
</evidence>
<dbReference type="HAMAP" id="MF_00163">
    <property type="entry name" value="Pep_deformylase"/>
    <property type="match status" value="1"/>
</dbReference>
<dbReference type="GO" id="GO:0006412">
    <property type="term" value="P:translation"/>
    <property type="evidence" value="ECO:0007669"/>
    <property type="project" value="UniProtKB-UniRule"/>
</dbReference>
<feature type="binding site" evidence="2">
    <location>
        <position position="103"/>
    </location>
    <ligand>
        <name>Fe cation</name>
        <dbReference type="ChEBI" id="CHEBI:24875"/>
    </ligand>
</feature>
<dbReference type="PIRSF" id="PIRSF004749">
    <property type="entry name" value="Pep_def"/>
    <property type="match status" value="1"/>
</dbReference>
<comment type="similarity">
    <text evidence="1 2">Belongs to the polypeptide deformylase family.</text>
</comment>
<gene>
    <name evidence="2" type="primary">def</name>
    <name evidence="3" type="ORF">UT34_C0001G0187</name>
</gene>
<feature type="active site" evidence="2">
    <location>
        <position position="146"/>
    </location>
</feature>
<dbReference type="PRINTS" id="PR01576">
    <property type="entry name" value="PDEFORMYLASE"/>
</dbReference>
<name>A0A0G0QWY6_9BACT</name>
<comment type="cofactor">
    <cofactor evidence="2">
        <name>Fe(2+)</name>
        <dbReference type="ChEBI" id="CHEBI:29033"/>
    </cofactor>
    <text evidence="2">Binds 1 Fe(2+) ion.</text>
</comment>
<keyword evidence="2" id="KW-0648">Protein biosynthesis</keyword>
<dbReference type="GO" id="GO:0046872">
    <property type="term" value="F:metal ion binding"/>
    <property type="evidence" value="ECO:0007669"/>
    <property type="project" value="UniProtKB-KW"/>
</dbReference>
<dbReference type="STRING" id="1619100.UT34_C0001G0187"/>
<dbReference type="AlphaFoldDB" id="A0A0G0QWY6"/>
<keyword evidence="2" id="KW-0378">Hydrolase</keyword>
<feature type="binding site" evidence="2">
    <location>
        <position position="149"/>
    </location>
    <ligand>
        <name>Fe cation</name>
        <dbReference type="ChEBI" id="CHEBI:24875"/>
    </ligand>
</feature>
<evidence type="ECO:0000256" key="1">
    <source>
        <dbReference type="ARBA" id="ARBA00010759"/>
    </source>
</evidence>
<keyword evidence="2" id="KW-0479">Metal-binding</keyword>
<accession>A0A0G0QWY6</accession>
<comment type="caution">
    <text evidence="3">The sequence shown here is derived from an EMBL/GenBank/DDBJ whole genome shotgun (WGS) entry which is preliminary data.</text>
</comment>
<proteinExistence type="inferred from homology"/>
<dbReference type="InterPro" id="IPR036821">
    <property type="entry name" value="Peptide_deformylase_sf"/>
</dbReference>
<dbReference type="SUPFAM" id="SSF56420">
    <property type="entry name" value="Peptide deformylase"/>
    <property type="match status" value="1"/>
</dbReference>
<comment type="function">
    <text evidence="2">Removes the formyl group from the N-terminal Met of newly synthesized proteins. Requires at least a dipeptide for an efficient rate of reaction. N-terminal L-methionine is a prerequisite for activity but the enzyme has broad specificity at other positions.</text>
</comment>
<dbReference type="EC" id="3.5.1.88" evidence="2"/>
<dbReference type="PATRIC" id="fig|1619100.3.peg.189"/>
<dbReference type="Proteomes" id="UP000034799">
    <property type="component" value="Unassembled WGS sequence"/>
</dbReference>
<keyword evidence="2" id="KW-0408">Iron</keyword>
<dbReference type="GO" id="GO:0042586">
    <property type="term" value="F:peptide deformylase activity"/>
    <property type="evidence" value="ECO:0007669"/>
    <property type="project" value="UniProtKB-UniRule"/>
</dbReference>
<dbReference type="Gene3D" id="3.90.45.10">
    <property type="entry name" value="Peptide deformylase"/>
    <property type="match status" value="1"/>
</dbReference>
<dbReference type="PANTHER" id="PTHR10458">
    <property type="entry name" value="PEPTIDE DEFORMYLASE"/>
    <property type="match status" value="1"/>
</dbReference>
<dbReference type="CDD" id="cd00487">
    <property type="entry name" value="Pep_deformylase"/>
    <property type="match status" value="1"/>
</dbReference>